<dbReference type="FunFam" id="1.10.287.70:FF:000162">
    <property type="entry name" value="Voltage-gated Ca2+ channel, alpha subunit"/>
    <property type="match status" value="1"/>
</dbReference>
<evidence type="ECO:0000256" key="11">
    <source>
        <dbReference type="ARBA" id="ARBA00023180"/>
    </source>
</evidence>
<dbReference type="Gene3D" id="1.10.287.70">
    <property type="match status" value="4"/>
</dbReference>
<organism evidence="15 16">
    <name type="scientific">Paramecium tetraurelia</name>
    <dbReference type="NCBI Taxonomy" id="5888"/>
    <lineage>
        <taxon>Eukaryota</taxon>
        <taxon>Sar</taxon>
        <taxon>Alveolata</taxon>
        <taxon>Ciliophora</taxon>
        <taxon>Intramacronucleata</taxon>
        <taxon>Oligohymenophorea</taxon>
        <taxon>Peniculida</taxon>
        <taxon>Parameciidae</taxon>
        <taxon>Paramecium</taxon>
    </lineage>
</organism>
<keyword evidence="5 13" id="KW-0812">Transmembrane</keyword>
<dbReference type="PANTHER" id="PTHR45628:SF7">
    <property type="entry name" value="VOLTAGE-DEPENDENT CALCIUM CHANNEL TYPE A SUBUNIT ALPHA-1"/>
    <property type="match status" value="1"/>
</dbReference>
<feature type="domain" description="Ion transport" evidence="14">
    <location>
        <begin position="1553"/>
        <end position="1803"/>
    </location>
</feature>
<evidence type="ECO:0000256" key="13">
    <source>
        <dbReference type="SAM" id="Phobius"/>
    </source>
</evidence>
<sequence>MDQQHQLRNNKKRQTISKELAQRKQSIIQQFQCILCFNFDQLALNQQSKILHPNRQNKKNRIERNLEMHPQFLLHLSKNKQCFLFSFKSRKQKDKEPDEIEEYDLNSSDYSEETILTIQYVSYESRRTSKKFIETLNEKSQNINSQFDQVIKEVKDEGQLLKFANLFQLDQEESQENEIAYKKIVKRYDKLYVRNPFQDPYYIQLVPLTGVSRLIYELKKYQDNAKFLQIRKTLVFISLLFPILAKEMMQSRLYKILMTILILFNVALFIIVKTQHREDTFQIEQVITILFIIEILVRIFVSGFFFTKNAFFRNIQDIYDFTLIFATTINLYYPDIFIIDISPLRMITLLFYLGDIFVGLGVMLLALKQSIKFLLEALMIVGLFSLFFAICGVFLFQGLFNFRCEYDNGDETDGWVQCNQNQCYEDGMTCKYTEQTPKMPTSFNNVIYSYGQILRTITMDDWSWVMFFTMRIYHPQIWIYYLGIIFLCGFFGFNLVIAVLKTHYAETAEESEKQQEKLRIDKLIKDNQEYPERELVNVFDVAFLRYIGFFATIQKYRESFQRRSIISWNLESEAQMNKTVTEARTLSAAQKKLSNQYNVENQSLYNRMKELTLKNLLLTKFRLLKLQQKKINIKKYSDDPIELEILQKLQNLSYSCLQSQVNSQIEYQFASQHDILLKLIEIDLALQEEKKFNPEKLRKIKFKHQYPDWQSQVQKIKKQALRSIEIKSNKFPCKYKKQNKWKTMIKLEDDKEQETSKNSVDAFERSSEKKFNFCFDKNVTIKKKSKKFAKQINGQNMVYVQGYYLTYQEISVKINTKIPTIKNNQTSNQFKYRKIREKEIQNGKLITSSNWSGKDVLIINAKKLQMFSHIFLQLNHQDIIIWMKGLKGMLLNFKKHTYRIITSSTSQTFFDLIIFINFTFLALWNIVNSNTIHSVENVSTIILSIELILRLISIPTKQFTSNPNFLFQAAIVILNIIELTIKDLLIGLGEQNLRLIRGTKCLLFYRCLKYNAMAVKIGHIASMTFKQYIYLTFLMFLVIFMYALVGMEMYASEFSQTDSLGQLHSYDNIFKAFMTIFNIMTNDDWYGVYVMGSDLNYSFALIYSYSMVIILNYLTYGLFMAILLDGFGKYLNQSIDNTPIFQSEDHAQLTLNSNEELEQQIQQTIFSPQISQTNIMLEQTQIQGKSKVGLITNLLKSIRALNKELLNKSPKLFIGIECQTSLYIFEKDNCFRIMCTKLAISKSYIYFMDLILYASLITFIMNTYYDYEDTNNTICDQIQLIINIQMFLDILINIIAKGLFLDKGSYFVSVWQILDVIYIISHFITFNNPTDHYAKIFDLCLYLGYLRPMKLLFRISWLTQLRIALGYSLVDITNVLITMLAVWIMFGVYAIILYEGQFGFCEDKMNFNVNYEQCIQENRNWINYKHNFDNITVAIPSLFVTSTLDGWGEIYQVAENSQSADIGPQAFNSYVYTYFFFIIFVFIGSMFFLSLFTGVLYSNLKENQQKIEMTDESQSQKEFQEISSIIIKDFPVFSSPPTKGMRKLASDITNNTYMLTCMYLFLILDLCILLLFESDMSEEYFRTVNNIHNTFTVLYVIWVVLLFLALGVGRFFDNYWRRFYFFLIIVSIIDFIADYSVDWIMVYYKSTPHDSGYQLLRLFFSLRSLRVILIFQGLINLQRLMRVMVFALPFLGKIFTILMIAMLIFALIGCQLYGEIDSGAVMDDQINFQNVAQALLALFKCASGDDWRTIMTDTMQHNPLCLEDPKYCGSVNSQYFFFLFMLLSNYVLLNLFVLGLIEQFEQFFQLQNSLIQTYVENVDKIKTVWCKYSSETQGQAMNYKFLCKFLLDIGKPLGGSKEENLWDVAKLASSFKLKCDHYGYIQYNQLMYELFRRCFINEVFREGTESSIVKIKQFNKEMQLRLMYYRKNRLLERTNIGPTKQLKANFNILHDYLTVLILFKTWESYSKLVFLKIAKDGNFSDCDDISIQIDKVSKQNFNIYNYEDDMSDSDNMTQNQQSKQLSQVFNNTVNQMHYSQSIRSSPKSLKKNSVRNASFKKNHKMKVKKKDSLSQRIIDPTEYITQTKHQTTLQSQDLQDQEQLPIYRNQFDLSLQNEYQQGTLLSVKRKQ</sequence>
<dbReference type="Gene3D" id="1.20.120.350">
    <property type="entry name" value="Voltage-gated potassium channels. Chain C"/>
    <property type="match status" value="4"/>
</dbReference>
<dbReference type="GO" id="GO:0098703">
    <property type="term" value="P:calcium ion import across plasma membrane"/>
    <property type="evidence" value="ECO:0000318"/>
    <property type="project" value="GO_Central"/>
</dbReference>
<evidence type="ECO:0000259" key="14">
    <source>
        <dbReference type="Pfam" id="PF00520"/>
    </source>
</evidence>
<evidence type="ECO:0000256" key="10">
    <source>
        <dbReference type="ARBA" id="ARBA00023136"/>
    </source>
</evidence>
<feature type="transmembrane region" description="Helical" evidence="13">
    <location>
        <begin position="1775"/>
        <end position="1797"/>
    </location>
</feature>
<feature type="transmembrane region" description="Helical" evidence="13">
    <location>
        <begin position="478"/>
        <end position="500"/>
    </location>
</feature>
<dbReference type="FunFam" id="1.20.120.350:FF:000087">
    <property type="entry name" value="Uncharacterized protein"/>
    <property type="match status" value="1"/>
</dbReference>
<dbReference type="Pfam" id="PF00520">
    <property type="entry name" value="Ion_trans"/>
    <property type="match status" value="4"/>
</dbReference>
<dbReference type="Proteomes" id="UP000000600">
    <property type="component" value="Unassembled WGS sequence"/>
</dbReference>
<evidence type="ECO:0000256" key="12">
    <source>
        <dbReference type="ARBA" id="ARBA00023303"/>
    </source>
</evidence>
<dbReference type="FunFam" id="1.20.120.350:FF:000093">
    <property type="entry name" value="Uncharacterized protein"/>
    <property type="match status" value="1"/>
</dbReference>
<feature type="transmembrane region" description="Helical" evidence="13">
    <location>
        <begin position="373"/>
        <end position="396"/>
    </location>
</feature>
<keyword evidence="12" id="KW-0407">Ion channel</keyword>
<dbReference type="GO" id="GO:0008331">
    <property type="term" value="F:high voltage-gated calcium channel activity"/>
    <property type="evidence" value="ECO:0000318"/>
    <property type="project" value="GO_Central"/>
</dbReference>
<keyword evidence="11" id="KW-0325">Glycoprotein</keyword>
<feature type="transmembrane region" description="Helical" evidence="13">
    <location>
        <begin position="256"/>
        <end position="274"/>
    </location>
</feature>
<dbReference type="PANTHER" id="PTHR45628">
    <property type="entry name" value="VOLTAGE-DEPENDENT CALCIUM CHANNEL TYPE A SUBUNIT ALPHA-1"/>
    <property type="match status" value="1"/>
</dbReference>
<comment type="subcellular location">
    <subcellularLocation>
        <location evidence="1">Membrane</location>
        <topology evidence="1">Multi-pass membrane protein</topology>
    </subcellularLocation>
</comment>
<dbReference type="FunFam" id="1.10.287.70:FF:000166">
    <property type="entry name" value="Voltage-gated Ca2+ channel, alpha subunit"/>
    <property type="match status" value="1"/>
</dbReference>
<dbReference type="InterPro" id="IPR027359">
    <property type="entry name" value="Volt_channel_dom_sf"/>
</dbReference>
<feature type="transmembrane region" description="Helical" evidence="13">
    <location>
        <begin position="1308"/>
        <end position="1326"/>
    </location>
</feature>
<dbReference type="SUPFAM" id="SSF81324">
    <property type="entry name" value="Voltage-gated potassium channels"/>
    <property type="match status" value="4"/>
</dbReference>
<dbReference type="GO" id="GO:0005891">
    <property type="term" value="C:voltage-gated calcium channel complex"/>
    <property type="evidence" value="ECO:0000318"/>
    <property type="project" value="GO_Central"/>
</dbReference>
<feature type="transmembrane region" description="Helical" evidence="13">
    <location>
        <begin position="1619"/>
        <end position="1642"/>
    </location>
</feature>
<gene>
    <name evidence="15" type="ORF">GSPATT00021446001</name>
</gene>
<dbReference type="HOGENOM" id="CLU_001034_0_0_1"/>
<feature type="transmembrane region" description="Helical" evidence="13">
    <location>
        <begin position="1102"/>
        <end position="1124"/>
    </location>
</feature>
<evidence type="ECO:0000256" key="2">
    <source>
        <dbReference type="ARBA" id="ARBA00022448"/>
    </source>
</evidence>
<dbReference type="InterPro" id="IPR050599">
    <property type="entry name" value="VDCC_alpha-1_subunit"/>
</dbReference>
<keyword evidence="2" id="KW-0813">Transport</keyword>
<dbReference type="FunFam" id="1.20.120.350:FF:000129">
    <property type="entry name" value="Uncharacterized protein"/>
    <property type="match status" value="1"/>
</dbReference>
<dbReference type="FunFam" id="1.10.287.70:FF:000117">
    <property type="entry name" value="Voltage-gated Ca2+ channel, alpha subunit"/>
    <property type="match status" value="1"/>
</dbReference>
<dbReference type="OMA" id="ILAKEMM"/>
<dbReference type="eggNOG" id="KOG2301">
    <property type="taxonomic scope" value="Eukaryota"/>
</dbReference>
<evidence type="ECO:0000256" key="4">
    <source>
        <dbReference type="ARBA" id="ARBA00022673"/>
    </source>
</evidence>
<feature type="transmembrane region" description="Helical" evidence="13">
    <location>
        <begin position="1244"/>
        <end position="1265"/>
    </location>
</feature>
<keyword evidence="8 13" id="KW-1133">Transmembrane helix</keyword>
<keyword evidence="3" id="KW-0109">Calcium transport</keyword>
<dbReference type="InParanoid" id="A0DXQ5"/>
<evidence type="ECO:0000256" key="9">
    <source>
        <dbReference type="ARBA" id="ARBA00023065"/>
    </source>
</evidence>
<evidence type="ECO:0000256" key="5">
    <source>
        <dbReference type="ARBA" id="ARBA00022692"/>
    </source>
</evidence>
<dbReference type="STRING" id="5888.A0DXQ5"/>
<evidence type="ECO:0000313" key="16">
    <source>
        <dbReference type="Proteomes" id="UP000000600"/>
    </source>
</evidence>
<evidence type="ECO:0000313" key="15">
    <source>
        <dbReference type="EMBL" id="CAK87822.1"/>
    </source>
</evidence>
<dbReference type="OrthoDB" id="303355at2759"/>
<feature type="transmembrane region" description="Helical" evidence="13">
    <location>
        <begin position="965"/>
        <end position="988"/>
    </location>
</feature>
<keyword evidence="4" id="KW-0107">Calcium channel</keyword>
<dbReference type="FunFam" id="1.20.120.350:FF:000082">
    <property type="entry name" value="Uncharacterized protein"/>
    <property type="match status" value="1"/>
</dbReference>
<dbReference type="RefSeq" id="XP_001455219.1">
    <property type="nucleotide sequence ID" value="XM_001455182.1"/>
</dbReference>
<keyword evidence="9" id="KW-0406">Ion transport</keyword>
<dbReference type="InterPro" id="IPR005821">
    <property type="entry name" value="Ion_trans_dom"/>
</dbReference>
<keyword evidence="6" id="KW-0106">Calcium</keyword>
<dbReference type="KEGG" id="ptm:GSPATT00021446001"/>
<feature type="transmembrane region" description="Helical" evidence="13">
    <location>
        <begin position="1683"/>
        <end position="1708"/>
    </location>
</feature>
<feature type="transmembrane region" description="Helical" evidence="13">
    <location>
        <begin position="286"/>
        <end position="306"/>
    </location>
</feature>
<feature type="domain" description="Ion transport" evidence="14">
    <location>
        <begin position="908"/>
        <end position="1129"/>
    </location>
</feature>
<keyword evidence="7" id="KW-0851">Voltage-gated channel</keyword>
<evidence type="ECO:0000256" key="6">
    <source>
        <dbReference type="ARBA" id="ARBA00022837"/>
    </source>
</evidence>
<feature type="transmembrane region" description="Helical" evidence="13">
    <location>
        <begin position="1592"/>
        <end position="1612"/>
    </location>
</feature>
<dbReference type="EMBL" id="CT868640">
    <property type="protein sequence ID" value="CAK87822.1"/>
    <property type="molecule type" value="Genomic_DNA"/>
</dbReference>
<feature type="transmembrane region" description="Helical" evidence="13">
    <location>
        <begin position="1474"/>
        <end position="1497"/>
    </location>
</feature>
<feature type="domain" description="Ion transport" evidence="14">
    <location>
        <begin position="252"/>
        <end position="511"/>
    </location>
</feature>
<keyword evidence="10 13" id="KW-0472">Membrane</keyword>
<feature type="transmembrane region" description="Helical" evidence="13">
    <location>
        <begin position="349"/>
        <end position="367"/>
    </location>
</feature>
<feature type="transmembrane region" description="Helical" evidence="13">
    <location>
        <begin position="1028"/>
        <end position="1045"/>
    </location>
</feature>
<reference evidence="15 16" key="1">
    <citation type="journal article" date="2006" name="Nature">
        <title>Global trends of whole-genome duplications revealed by the ciliate Paramecium tetraurelia.</title>
        <authorList>
            <consortium name="Genoscope"/>
            <person name="Aury J.-M."/>
            <person name="Jaillon O."/>
            <person name="Duret L."/>
            <person name="Noel B."/>
            <person name="Jubin C."/>
            <person name="Porcel B.M."/>
            <person name="Segurens B."/>
            <person name="Daubin V."/>
            <person name="Anthouard V."/>
            <person name="Aiach N."/>
            <person name="Arnaiz O."/>
            <person name="Billaut A."/>
            <person name="Beisson J."/>
            <person name="Blanc I."/>
            <person name="Bouhouche K."/>
            <person name="Camara F."/>
            <person name="Duharcourt S."/>
            <person name="Guigo R."/>
            <person name="Gogendeau D."/>
            <person name="Katinka M."/>
            <person name="Keller A.-M."/>
            <person name="Kissmehl R."/>
            <person name="Klotz C."/>
            <person name="Koll F."/>
            <person name="Le Moue A."/>
            <person name="Lepere C."/>
            <person name="Malinsky S."/>
            <person name="Nowacki M."/>
            <person name="Nowak J.K."/>
            <person name="Plattner H."/>
            <person name="Poulain J."/>
            <person name="Ruiz F."/>
            <person name="Serrano V."/>
            <person name="Zagulski M."/>
            <person name="Dessen P."/>
            <person name="Betermier M."/>
            <person name="Weissenbach J."/>
            <person name="Scarpelli C."/>
            <person name="Schachter V."/>
            <person name="Sperling L."/>
            <person name="Meyer E."/>
            <person name="Cohen J."/>
            <person name="Wincker P."/>
        </authorList>
    </citation>
    <scope>NUCLEOTIDE SEQUENCE [LARGE SCALE GENOMIC DNA]</scope>
    <source>
        <strain evidence="15 16">Stock d4-2</strain>
    </source>
</reference>
<accession>A0DXQ5</accession>
<evidence type="ECO:0000256" key="8">
    <source>
        <dbReference type="ARBA" id="ARBA00022989"/>
    </source>
</evidence>
<feature type="transmembrane region" description="Helical" evidence="13">
    <location>
        <begin position="909"/>
        <end position="927"/>
    </location>
</feature>
<dbReference type="GeneID" id="5041004"/>
<proteinExistence type="predicted"/>
<protein>
    <recommendedName>
        <fullName evidence="14">Ion transport domain-containing protein</fullName>
    </recommendedName>
</protein>
<evidence type="ECO:0000256" key="3">
    <source>
        <dbReference type="ARBA" id="ARBA00022568"/>
    </source>
</evidence>
<name>A0DXQ5_PARTE</name>
<feature type="transmembrane region" description="Helical" evidence="13">
    <location>
        <begin position="318"/>
        <end position="337"/>
    </location>
</feature>
<evidence type="ECO:0000256" key="1">
    <source>
        <dbReference type="ARBA" id="ARBA00004141"/>
    </source>
</evidence>
<evidence type="ECO:0000256" key="7">
    <source>
        <dbReference type="ARBA" id="ARBA00022882"/>
    </source>
</evidence>
<keyword evidence="16" id="KW-1185">Reference proteome</keyword>
<feature type="transmembrane region" description="Helical" evidence="13">
    <location>
        <begin position="1365"/>
        <end position="1392"/>
    </location>
</feature>
<feature type="transmembrane region" description="Helical" evidence="13">
    <location>
        <begin position="1552"/>
        <end position="1572"/>
    </location>
</feature>
<feature type="domain" description="Ion transport" evidence="14">
    <location>
        <begin position="1246"/>
        <end position="1505"/>
    </location>
</feature>